<dbReference type="InterPro" id="IPR027417">
    <property type="entry name" value="P-loop_NTPase"/>
</dbReference>
<dbReference type="Gene3D" id="3.40.50.300">
    <property type="entry name" value="P-loop containing nucleotide triphosphate hydrolases"/>
    <property type="match status" value="1"/>
</dbReference>
<gene>
    <name evidence="1" type="ORF">SH580_17615</name>
</gene>
<name>A0ABZ0RJI2_9BACT</name>
<keyword evidence="2" id="KW-1185">Reference proteome</keyword>
<reference evidence="1 2" key="1">
    <citation type="submission" date="2023-11" db="EMBL/GenBank/DDBJ databases">
        <title>Coraliomargarita sp. nov., isolated from marine algae.</title>
        <authorList>
            <person name="Lee J.K."/>
            <person name="Baek J.H."/>
            <person name="Kim J.M."/>
            <person name="Choi D.G."/>
            <person name="Jeon C.O."/>
        </authorList>
    </citation>
    <scope>NUCLEOTIDE SEQUENCE [LARGE SCALE GENOMIC DNA]</scope>
    <source>
        <strain evidence="1 2">J2-16</strain>
    </source>
</reference>
<organism evidence="1 2">
    <name type="scientific">Coraliomargarita algicola</name>
    <dbReference type="NCBI Taxonomy" id="3092156"/>
    <lineage>
        <taxon>Bacteria</taxon>
        <taxon>Pseudomonadati</taxon>
        <taxon>Verrucomicrobiota</taxon>
        <taxon>Opitutia</taxon>
        <taxon>Puniceicoccales</taxon>
        <taxon>Coraliomargaritaceae</taxon>
        <taxon>Coraliomargarita</taxon>
    </lineage>
</organism>
<proteinExistence type="predicted"/>
<sequence>MSSSPINNTAVASTPREIWEQCPEPDPAFQTSIEPYAPFASDLPEETSTTQAVVTAKPKSFTVLSASELLARVLPVMISILGNGIIVMGQLISILGQGGTGKSRFVMQLAIFQVLGRDFVGFKTHPKPLKHLFIGTENSIHRQQSELRKMTAGFTDQERELLGQYLFFHVVEGIDDAFINLGSPEIVQKWQLTLEQIQPDCVFVDPFGEVVIGDINKDADVRHTLRELTRICRRHNHDTAIIVVHHARTGRGNIAQAVGYDRGNFGLGSKALYSGVRSQLNLAPADPDDSSRIVLSCGKSNDTKPFKPMGLKLNETTMTYEVDSMFDVDAWLADVEGTQRGQAASVADAVRAVQAGSIRYADIVKAVVDDTACSPATAKRRIKEAVHGGYLRKRTNGDYVTAKPLPTPAAHTVSLQKVSNSVSP</sequence>
<evidence type="ECO:0000313" key="1">
    <source>
        <dbReference type="EMBL" id="WPJ95243.1"/>
    </source>
</evidence>
<dbReference type="EMBL" id="CP138858">
    <property type="protein sequence ID" value="WPJ95243.1"/>
    <property type="molecule type" value="Genomic_DNA"/>
</dbReference>
<dbReference type="Proteomes" id="UP001324993">
    <property type="component" value="Chromosome"/>
</dbReference>
<dbReference type="Pfam" id="PF13481">
    <property type="entry name" value="AAA_25"/>
    <property type="match status" value="1"/>
</dbReference>
<dbReference type="SUPFAM" id="SSF52540">
    <property type="entry name" value="P-loop containing nucleoside triphosphate hydrolases"/>
    <property type="match status" value="1"/>
</dbReference>
<protein>
    <submittedName>
        <fullName evidence="1">AAA family ATPase</fullName>
    </submittedName>
</protein>
<dbReference type="RefSeq" id="WP_319832136.1">
    <property type="nucleotide sequence ID" value="NZ_CP138858.1"/>
</dbReference>
<accession>A0ABZ0RJI2</accession>
<evidence type="ECO:0000313" key="2">
    <source>
        <dbReference type="Proteomes" id="UP001324993"/>
    </source>
</evidence>